<dbReference type="SUPFAM" id="SSF54909">
    <property type="entry name" value="Dimeric alpha+beta barrel"/>
    <property type="match status" value="1"/>
</dbReference>
<sequence length="135" mass="15072">MIYHQIRMSIRKDAPEAEVERGLETLRQLGRELDVVEFWAVGRDVGGEFHYGAMYALKDLDAYRTYLHAPLHRKVDEIGLPLVDNMVSMDLTDDEDPAIGDRIAQLHAERFAGDPALADLIDGLGSYQGSGTDRG</sequence>
<protein>
    <submittedName>
        <fullName evidence="2">Dabb family protein</fullName>
    </submittedName>
</protein>
<accession>A0A4R5EHZ3</accession>
<comment type="caution">
    <text evidence="2">The sequence shown here is derived from an EMBL/GenBank/DDBJ whole genome shotgun (WGS) entry which is preliminary data.</text>
</comment>
<organism evidence="2 3">
    <name type="scientific">Nonomuraea mesophila</name>
    <dbReference type="NCBI Taxonomy" id="2530382"/>
    <lineage>
        <taxon>Bacteria</taxon>
        <taxon>Bacillati</taxon>
        <taxon>Actinomycetota</taxon>
        <taxon>Actinomycetes</taxon>
        <taxon>Streptosporangiales</taxon>
        <taxon>Streptosporangiaceae</taxon>
        <taxon>Nonomuraea</taxon>
    </lineage>
</organism>
<evidence type="ECO:0000313" key="3">
    <source>
        <dbReference type="Proteomes" id="UP000295136"/>
    </source>
</evidence>
<dbReference type="PROSITE" id="PS51502">
    <property type="entry name" value="S_R_A_B_BARREL"/>
    <property type="match status" value="1"/>
</dbReference>
<gene>
    <name evidence="2" type="ORF">E1295_37430</name>
</gene>
<evidence type="ECO:0000259" key="1">
    <source>
        <dbReference type="PROSITE" id="PS51502"/>
    </source>
</evidence>
<proteinExistence type="predicted"/>
<keyword evidence="3" id="KW-1185">Reference proteome</keyword>
<reference evidence="2 3" key="1">
    <citation type="submission" date="2019-03" db="EMBL/GenBank/DDBJ databases">
        <title>Draft genome sequences of novel Actinobacteria.</title>
        <authorList>
            <person name="Sahin N."/>
            <person name="Ay H."/>
            <person name="Saygin H."/>
        </authorList>
    </citation>
    <scope>NUCLEOTIDE SEQUENCE [LARGE SCALE GENOMIC DNA]</scope>
    <source>
        <strain evidence="2 3">6K102</strain>
    </source>
</reference>
<name>A0A4R5EHZ3_9ACTN</name>
<dbReference type="EMBL" id="SMLD01000151">
    <property type="protein sequence ID" value="TDE34109.1"/>
    <property type="molecule type" value="Genomic_DNA"/>
</dbReference>
<dbReference type="RefSeq" id="WP_132638211.1">
    <property type="nucleotide sequence ID" value="NZ_SMLD01000151.1"/>
</dbReference>
<evidence type="ECO:0000313" key="2">
    <source>
        <dbReference type="EMBL" id="TDE34109.1"/>
    </source>
</evidence>
<dbReference type="Gene3D" id="3.30.70.100">
    <property type="match status" value="1"/>
</dbReference>
<dbReference type="InterPro" id="IPR011008">
    <property type="entry name" value="Dimeric_a/b-barrel"/>
</dbReference>
<feature type="domain" description="Stress-response A/B barrel" evidence="1">
    <location>
        <begin position="2"/>
        <end position="91"/>
    </location>
</feature>
<dbReference type="InterPro" id="IPR013097">
    <property type="entry name" value="Dabb"/>
</dbReference>
<dbReference type="Proteomes" id="UP000295136">
    <property type="component" value="Unassembled WGS sequence"/>
</dbReference>
<dbReference type="SMART" id="SM00886">
    <property type="entry name" value="Dabb"/>
    <property type="match status" value="1"/>
</dbReference>
<dbReference type="Pfam" id="PF07876">
    <property type="entry name" value="Dabb"/>
    <property type="match status" value="1"/>
</dbReference>
<dbReference type="AlphaFoldDB" id="A0A4R5EHZ3"/>